<keyword evidence="2" id="KW-0812">Transmembrane</keyword>
<proteinExistence type="predicted"/>
<dbReference type="Proteomes" id="UP001156666">
    <property type="component" value="Unassembled WGS sequence"/>
</dbReference>
<dbReference type="EMBL" id="BSOH01000003">
    <property type="protein sequence ID" value="GLR16064.1"/>
    <property type="molecule type" value="Genomic_DNA"/>
</dbReference>
<dbReference type="AlphaFoldDB" id="A0AA37WDV7"/>
<sequence length="338" mass="37582">MATTNPFENSGKPKGFWKKPEGVTGALFLIAAIAGIGFILATNLSAIMAFVSTVLGLVVTLLVLGAIIYMVLDPKMRALVGYMYKSVMRKITGMFVTIDPIGILKNYVDDLQDNLSKMSKQIGGLRGQMRKIKTLMQDNSKEIEQNMALARKAKEVGNQQQLTLSARKAARLKESNQKYGALHSKMTILHRVLTKMYANSEILLEDTKDQVKMKEQERKAIRASHGAMKSAMSIISGDSDKRAMFDQAMEHIADDVANKVGEMERFMEMSSTFMDSVDLQNGVFEDNGLKMLEEYEKQSSLLLMGGNEQLDDDVLDLGIPEEQYRAGSSNSDYEGLFD</sequence>
<comment type="caution">
    <text evidence="3">The sequence shown here is derived from an EMBL/GenBank/DDBJ whole genome shotgun (WGS) entry which is preliminary data.</text>
</comment>
<evidence type="ECO:0000313" key="3">
    <source>
        <dbReference type="EMBL" id="GLR16064.1"/>
    </source>
</evidence>
<keyword evidence="2" id="KW-0472">Membrane</keyword>
<keyword evidence="1" id="KW-0175">Coiled coil</keyword>
<gene>
    <name evidence="3" type="ORF">GCM10007940_06790</name>
</gene>
<organism evidence="3 4">
    <name type="scientific">Portibacter lacus</name>
    <dbReference type="NCBI Taxonomy" id="1099794"/>
    <lineage>
        <taxon>Bacteria</taxon>
        <taxon>Pseudomonadati</taxon>
        <taxon>Bacteroidota</taxon>
        <taxon>Saprospiria</taxon>
        <taxon>Saprospirales</taxon>
        <taxon>Haliscomenobacteraceae</taxon>
        <taxon>Portibacter</taxon>
    </lineage>
</organism>
<evidence type="ECO:0000256" key="2">
    <source>
        <dbReference type="SAM" id="Phobius"/>
    </source>
</evidence>
<reference evidence="3" key="2">
    <citation type="submission" date="2023-01" db="EMBL/GenBank/DDBJ databases">
        <title>Draft genome sequence of Portibacter lacus strain NBRC 108769.</title>
        <authorList>
            <person name="Sun Q."/>
            <person name="Mori K."/>
        </authorList>
    </citation>
    <scope>NUCLEOTIDE SEQUENCE</scope>
    <source>
        <strain evidence="3">NBRC 108769</strain>
    </source>
</reference>
<reference evidence="3" key="1">
    <citation type="journal article" date="2014" name="Int. J. Syst. Evol. Microbiol.">
        <title>Complete genome sequence of Corynebacterium casei LMG S-19264T (=DSM 44701T), isolated from a smear-ripened cheese.</title>
        <authorList>
            <consortium name="US DOE Joint Genome Institute (JGI-PGF)"/>
            <person name="Walter F."/>
            <person name="Albersmeier A."/>
            <person name="Kalinowski J."/>
            <person name="Ruckert C."/>
        </authorList>
    </citation>
    <scope>NUCLEOTIDE SEQUENCE</scope>
    <source>
        <strain evidence="3">NBRC 108769</strain>
    </source>
</reference>
<accession>A0AA37WDV7</accession>
<evidence type="ECO:0000256" key="1">
    <source>
        <dbReference type="SAM" id="Coils"/>
    </source>
</evidence>
<keyword evidence="4" id="KW-1185">Reference proteome</keyword>
<name>A0AA37WDV7_9BACT</name>
<dbReference type="RefSeq" id="WP_235294707.1">
    <property type="nucleotide sequence ID" value="NZ_BSOH01000003.1"/>
</dbReference>
<evidence type="ECO:0000313" key="4">
    <source>
        <dbReference type="Proteomes" id="UP001156666"/>
    </source>
</evidence>
<feature type="transmembrane region" description="Helical" evidence="2">
    <location>
        <begin position="22"/>
        <end position="41"/>
    </location>
</feature>
<protein>
    <submittedName>
        <fullName evidence="3">Uncharacterized protein</fullName>
    </submittedName>
</protein>
<feature type="coiled-coil region" evidence="1">
    <location>
        <begin position="197"/>
        <end position="224"/>
    </location>
</feature>
<feature type="transmembrane region" description="Helical" evidence="2">
    <location>
        <begin position="47"/>
        <end position="72"/>
    </location>
</feature>
<keyword evidence="2" id="KW-1133">Transmembrane helix</keyword>